<dbReference type="InterPro" id="IPR042120">
    <property type="entry name" value="MutL_C_dimsub"/>
</dbReference>
<dbReference type="InterPro" id="IPR013507">
    <property type="entry name" value="DNA_mismatch_S5_2-like"/>
</dbReference>
<evidence type="ECO:0000313" key="7">
    <source>
        <dbReference type="EMBL" id="MBP2071681.1"/>
    </source>
</evidence>
<dbReference type="PANTHER" id="PTHR10073:SF12">
    <property type="entry name" value="DNA MISMATCH REPAIR PROTEIN MLH1"/>
    <property type="match status" value="1"/>
</dbReference>
<dbReference type="InterPro" id="IPR036890">
    <property type="entry name" value="HATPase_C_sf"/>
</dbReference>
<dbReference type="CDD" id="cd00782">
    <property type="entry name" value="MutL_Trans"/>
    <property type="match status" value="1"/>
</dbReference>
<dbReference type="Gene3D" id="3.30.1370.100">
    <property type="entry name" value="MutL, C-terminal domain, regulatory subdomain"/>
    <property type="match status" value="1"/>
</dbReference>
<dbReference type="NCBIfam" id="TIGR00585">
    <property type="entry name" value="mutl"/>
    <property type="match status" value="1"/>
</dbReference>
<dbReference type="SMART" id="SM01340">
    <property type="entry name" value="DNA_mis_repair"/>
    <property type="match status" value="1"/>
</dbReference>
<dbReference type="InterPro" id="IPR020667">
    <property type="entry name" value="DNA_mismatch_repair_MutL"/>
</dbReference>
<dbReference type="InterPro" id="IPR014721">
    <property type="entry name" value="Ribsml_uS5_D2-typ_fold_subgr"/>
</dbReference>
<dbReference type="Gene3D" id="3.30.230.10">
    <property type="match status" value="1"/>
</dbReference>
<dbReference type="PROSITE" id="PS00058">
    <property type="entry name" value="DNA_MISMATCH_REPAIR_1"/>
    <property type="match status" value="1"/>
</dbReference>
<dbReference type="Gene3D" id="3.30.565.10">
    <property type="entry name" value="Histidine kinase-like ATPase, C-terminal domain"/>
    <property type="match status" value="1"/>
</dbReference>
<dbReference type="Gene3D" id="3.30.1540.20">
    <property type="entry name" value="MutL, C-terminal domain, dimerisation subdomain"/>
    <property type="match status" value="1"/>
</dbReference>
<evidence type="ECO:0000256" key="2">
    <source>
        <dbReference type="ARBA" id="ARBA00022763"/>
    </source>
</evidence>
<keyword evidence="8" id="KW-1185">Reference proteome</keyword>
<comment type="caution">
    <text evidence="7">The sequence shown here is derived from an EMBL/GenBank/DDBJ whole genome shotgun (WGS) entry which is preliminary data.</text>
</comment>
<comment type="similarity">
    <text evidence="1 4">Belongs to the DNA mismatch repair MutL/HexB family.</text>
</comment>
<gene>
    <name evidence="4" type="primary">mutL</name>
    <name evidence="7" type="ORF">J2Z80_001201</name>
</gene>
<dbReference type="InterPro" id="IPR037198">
    <property type="entry name" value="MutL_C_sf"/>
</dbReference>
<dbReference type="Proteomes" id="UP001166402">
    <property type="component" value="Unassembled WGS sequence"/>
</dbReference>
<proteinExistence type="inferred from homology"/>
<evidence type="ECO:0000256" key="1">
    <source>
        <dbReference type="ARBA" id="ARBA00006082"/>
    </source>
</evidence>
<dbReference type="InterPro" id="IPR014790">
    <property type="entry name" value="MutL_C"/>
</dbReference>
<dbReference type="Pfam" id="PF01119">
    <property type="entry name" value="DNA_mis_repair"/>
    <property type="match status" value="1"/>
</dbReference>
<comment type="function">
    <text evidence="4">This protein is involved in the repair of mismatches in DNA. It is required for dam-dependent methyl-directed DNA mismatch repair. May act as a 'molecular matchmaker', a protein that promotes the formation of a stable complex between two or more DNA-binding proteins in an ATP-dependent manner without itself being part of a final effector complex.</text>
</comment>
<dbReference type="PANTHER" id="PTHR10073">
    <property type="entry name" value="DNA MISMATCH REPAIR PROTEIN MLH, PMS, MUTL"/>
    <property type="match status" value="1"/>
</dbReference>
<dbReference type="EMBL" id="JAGGLT010000011">
    <property type="protein sequence ID" value="MBP2071681.1"/>
    <property type="molecule type" value="Genomic_DNA"/>
</dbReference>
<keyword evidence="2 4" id="KW-0227">DNA damage</keyword>
<feature type="domain" description="DNA mismatch repair protein S5" evidence="6">
    <location>
        <begin position="209"/>
        <end position="327"/>
    </location>
</feature>
<evidence type="ECO:0000259" key="5">
    <source>
        <dbReference type="SMART" id="SM00853"/>
    </source>
</evidence>
<dbReference type="InterPro" id="IPR038973">
    <property type="entry name" value="MutL/Mlh/Pms-like"/>
</dbReference>
<evidence type="ECO:0000256" key="3">
    <source>
        <dbReference type="ARBA" id="ARBA00023204"/>
    </source>
</evidence>
<dbReference type="Pfam" id="PF13589">
    <property type="entry name" value="HATPase_c_3"/>
    <property type="match status" value="1"/>
</dbReference>
<dbReference type="CDD" id="cd16926">
    <property type="entry name" value="HATPase_MutL-MLH-PMS-like"/>
    <property type="match status" value="1"/>
</dbReference>
<dbReference type="SMART" id="SM00853">
    <property type="entry name" value="MutL_C"/>
    <property type="match status" value="1"/>
</dbReference>
<name>A0ABS4NDD3_9THEO</name>
<organism evidence="7 8">
    <name type="scientific">Thermoanaerobacterium butyriciformans</name>
    <dbReference type="NCBI Taxonomy" id="1702242"/>
    <lineage>
        <taxon>Bacteria</taxon>
        <taxon>Bacillati</taxon>
        <taxon>Bacillota</taxon>
        <taxon>Clostridia</taxon>
        <taxon>Thermoanaerobacterales</taxon>
        <taxon>Thermoanaerobacteraceae</taxon>
        <taxon>Thermoanaerobacterium</taxon>
    </lineage>
</organism>
<reference evidence="7" key="1">
    <citation type="submission" date="2021-03" db="EMBL/GenBank/DDBJ databases">
        <title>Genomic Encyclopedia of Type Strains, Phase IV (KMG-IV): sequencing the most valuable type-strain genomes for metagenomic binning, comparative biology and taxonomic classification.</title>
        <authorList>
            <person name="Goeker M."/>
        </authorList>
    </citation>
    <scope>NUCLEOTIDE SEQUENCE</scope>
    <source>
        <strain evidence="7">DSM 101588</strain>
    </source>
</reference>
<dbReference type="HAMAP" id="MF_00149">
    <property type="entry name" value="DNA_mis_repair"/>
    <property type="match status" value="1"/>
</dbReference>
<feature type="domain" description="MutL C-terminal dimerisation" evidence="5">
    <location>
        <begin position="426"/>
        <end position="566"/>
    </location>
</feature>
<dbReference type="RefSeq" id="WP_209453562.1">
    <property type="nucleotide sequence ID" value="NZ_JAGGLT010000011.1"/>
</dbReference>
<dbReference type="SUPFAM" id="SSF118116">
    <property type="entry name" value="DNA mismatch repair protein MutL"/>
    <property type="match status" value="1"/>
</dbReference>
<dbReference type="SUPFAM" id="SSF54211">
    <property type="entry name" value="Ribosomal protein S5 domain 2-like"/>
    <property type="match status" value="1"/>
</dbReference>
<evidence type="ECO:0000256" key="4">
    <source>
        <dbReference type="HAMAP-Rule" id="MF_00149"/>
    </source>
</evidence>
<dbReference type="InterPro" id="IPR020568">
    <property type="entry name" value="Ribosomal_Su5_D2-typ_SF"/>
</dbReference>
<keyword evidence="3 4" id="KW-0234">DNA repair</keyword>
<dbReference type="Pfam" id="PF08676">
    <property type="entry name" value="MutL_C"/>
    <property type="match status" value="1"/>
</dbReference>
<evidence type="ECO:0000259" key="6">
    <source>
        <dbReference type="SMART" id="SM01340"/>
    </source>
</evidence>
<sequence length="610" mass="69777">MNKINLLDDELINKISAGEVVERPASIVKELIENSIDAGSSNITVEIMEGGIPYIKVSDDGCGMDEIDAVLAFGRHATSKIKSINDLFNIETLGFRGEALASIASISKVLLKTKEENSLYGTLINVEGGKIIKKVKCGCPKGCSIEVRDIFYNTPARRKFLKRPSTEAMYITDMVAKIALSRPDISFKYIKDKKIELQTSGNNSVEDVILRLYGDELYSSLVQSEYTNEYLNVKVFLCKPSYTKGNRNMQILFVNGRFVKNKVYNVAIEEAYKTLIPINRYPVVITYINIDPRKIDVNVHPTKLEVKFSDEKEIFDSIYNSIKEALNKSNLIPNINHEKKFTLSDGDKDKNYKHQQTKINQLEMTTKEITNHSGDIPFLKDEIISSFNGSNQNIYFDNDKINETVQDKYISNFNSLPNGENDDYKIIGVLFSTFIIVEKDDMAYIIDQHAAHERILYERFMSKYNNVQGKQTTIPILVNIEPGDEEIINENMDLLHKLGYKFESFGNNSIILREVPVILGQPESRQLFLDIIDKLRNEDFNKDIKLKEENIIMMACKKAVKAMDKLSKEEIKSLFDELKITENPYTCPHGRPVIISIKKYEIEKMFKRIM</sequence>
<accession>A0ABS4NDD3</accession>
<dbReference type="InterPro" id="IPR014762">
    <property type="entry name" value="DNA_mismatch_repair_CS"/>
</dbReference>
<dbReference type="SUPFAM" id="SSF55874">
    <property type="entry name" value="ATPase domain of HSP90 chaperone/DNA topoisomerase II/histidine kinase"/>
    <property type="match status" value="1"/>
</dbReference>
<evidence type="ECO:0000313" key="8">
    <source>
        <dbReference type="Proteomes" id="UP001166402"/>
    </source>
</evidence>
<dbReference type="InterPro" id="IPR002099">
    <property type="entry name" value="MutL/Mlh/PMS"/>
</dbReference>
<dbReference type="InterPro" id="IPR042121">
    <property type="entry name" value="MutL_C_regsub"/>
</dbReference>
<protein>
    <recommendedName>
        <fullName evidence="4">DNA mismatch repair protein MutL</fullName>
    </recommendedName>
</protein>